<comment type="caution">
    <text evidence="2">The sequence shown here is derived from an EMBL/GenBank/DDBJ whole genome shotgun (WGS) entry which is preliminary data.</text>
</comment>
<evidence type="ECO:0000313" key="1">
    <source>
        <dbReference type="EMBL" id="NSI66667.1"/>
    </source>
</evidence>
<evidence type="ECO:0000313" key="2">
    <source>
        <dbReference type="EMBL" id="PLT80486.1"/>
    </source>
</evidence>
<proteinExistence type="predicted"/>
<dbReference type="Proteomes" id="UP000234840">
    <property type="component" value="Unassembled WGS sequence"/>
</dbReference>
<dbReference type="EMBL" id="NIHW01000061">
    <property type="protein sequence ID" value="PLT80486.1"/>
    <property type="molecule type" value="Genomic_DNA"/>
</dbReference>
<accession>A0A2N5PWH4</accession>
<dbReference type="RefSeq" id="WP_101883021.1">
    <property type="nucleotide sequence ID" value="NZ_JAAIRY010000064.1"/>
</dbReference>
<sequence length="635" mass="75171">MRPDYQGIKYYGKNDMSIGWGLEDSEEKLQAFSSESTVENVNEAIELFNIAQLLDTEVRLRKWDEDTYNGYKAKSPLVMKICAKFFSKINDDSFIEIEESVCILYLEDFWTLVEKFKVYERISKDTFKRFMEESNPTLWVILKHKRIVDFFGRELSDVLRVSEQTPELIAHNFLEAGEKIRYYFPKELLPSEYEGILKKYVENENPNPNYLHLIMIHNSTKECPISDKLKLSAKKAYHKYWENNQASGTGIGYGVELSFGDVPDVVSYEKDGYTIKYTYDIKWLEENLDYPTILNNFKFLFEYFDMFWRCTFVAVESEMGVFEKDIGLKGKKEYIKGTSFNMCNMMSTLQMNAYYNFLQKNNISLELVIKWFFEVYLKEEFGAGGFVYNPSKNDASWLDKCRNIASEMDGVLKQYRMYVEDGQIDRELLEMSSEHIVLSMVPSFLENKYAYAESTDIHHQMHLLFSDQSTITYTEKTKSSYNSFCLLIMSEEMRRSDFFEYQLPAIDWLIEKNVVYVDDNEVLRLNRKYIVILADMYKHDVVCVQYYGKYKTILTEMKDSNDIRMESTLFSVPETNYLNYMLNRSEYSNGKDLRNKYIHSTYPMEEDVQMQDYMDLLKIMIIIIGKVNEEFLLRS</sequence>
<protein>
    <submittedName>
        <fullName evidence="2">Uncharacterized protein</fullName>
    </submittedName>
</protein>
<organism evidence="2 3">
    <name type="scientific">Mediterraneibacter gnavus</name>
    <name type="common">Ruminococcus gnavus</name>
    <dbReference type="NCBI Taxonomy" id="33038"/>
    <lineage>
        <taxon>Bacteria</taxon>
        <taxon>Bacillati</taxon>
        <taxon>Bacillota</taxon>
        <taxon>Clostridia</taxon>
        <taxon>Lachnospirales</taxon>
        <taxon>Lachnospiraceae</taxon>
        <taxon>Mediterraneibacter</taxon>
    </lineage>
</organism>
<dbReference type="EMBL" id="JAAIRY010000064">
    <property type="protein sequence ID" value="NSI66667.1"/>
    <property type="molecule type" value="Genomic_DNA"/>
</dbReference>
<reference evidence="1" key="3">
    <citation type="submission" date="2020-02" db="EMBL/GenBank/DDBJ databases">
        <authorList>
            <person name="Littmann E."/>
            <person name="Sorbara M."/>
        </authorList>
    </citation>
    <scope>NUCLEOTIDE SEQUENCE</scope>
    <source>
        <strain evidence="1">MSK.11.9</strain>
    </source>
</reference>
<evidence type="ECO:0000313" key="3">
    <source>
        <dbReference type="Proteomes" id="UP000234840"/>
    </source>
</evidence>
<name>A0A2N5PWH4_MEDGN</name>
<gene>
    <name evidence="2" type="ORF">CDL20_14520</name>
    <name evidence="1" type="ORF">G4981_15665</name>
</gene>
<dbReference type="Proteomes" id="UP001296581">
    <property type="component" value="Unassembled WGS sequence"/>
</dbReference>
<reference evidence="2 3" key="1">
    <citation type="journal article" date="2017" name="Genome Med.">
        <title>A novel Ruminococcus gnavus clade enriched in inflammatory bowel disease patients.</title>
        <authorList>
            <person name="Hall A.B."/>
            <person name="Yassour M."/>
            <person name="Sauk J."/>
            <person name="Garner A."/>
            <person name="Jiang X."/>
            <person name="Arthur T."/>
            <person name="Lagoudas G.K."/>
            <person name="Vatanen T."/>
            <person name="Fornelos N."/>
            <person name="Wilson R."/>
            <person name="Bertha M."/>
            <person name="Cohen M."/>
            <person name="Garber J."/>
            <person name="Khalili H."/>
            <person name="Gevers D."/>
            <person name="Ananthakrishnan A.N."/>
            <person name="Kugathasan S."/>
            <person name="Lander E.S."/>
            <person name="Blainey P."/>
            <person name="Vlamakis H."/>
            <person name="Xavier R.J."/>
            <person name="Huttenhower C."/>
        </authorList>
    </citation>
    <scope>NUCLEOTIDE SEQUENCE [LARGE SCALE GENOMIC DNA]</scope>
    <source>
        <strain evidence="2 3">RJX1128</strain>
    </source>
</reference>
<reference evidence="1" key="2">
    <citation type="journal article" date="2020" name="Cell Host Microbe">
        <title>Functional and Genomic Variation between Human-Derived Isolates of Lachnospiraceae Reveals Inter- and Intra-Species Diversity.</title>
        <authorList>
            <person name="Sorbara M.T."/>
            <person name="Littmann E.R."/>
            <person name="Fontana E."/>
            <person name="Moody T.U."/>
            <person name="Kohout C.E."/>
            <person name="Gjonbalaj M."/>
            <person name="Eaton V."/>
            <person name="Seok R."/>
            <person name="Leiner I.M."/>
            <person name="Pamer E.G."/>
        </authorList>
    </citation>
    <scope>NUCLEOTIDE SEQUENCE</scope>
    <source>
        <strain evidence="1">MSK.11.9</strain>
    </source>
</reference>
<dbReference type="AlphaFoldDB" id="A0A2N5PWH4"/>